<keyword evidence="2" id="KW-0472">Membrane</keyword>
<proteinExistence type="predicted"/>
<accession>A0A5J6QVV1</accession>
<keyword evidence="1 3" id="KW-0732">Signal</keyword>
<evidence type="ECO:0000256" key="3">
    <source>
        <dbReference type="SAM" id="SignalP"/>
    </source>
</evidence>
<dbReference type="NCBIfam" id="NF008423">
    <property type="entry name" value="PRK11251.1"/>
    <property type="match status" value="1"/>
</dbReference>
<dbReference type="InterPro" id="IPR037873">
    <property type="entry name" value="BamE-like"/>
</dbReference>
<evidence type="ECO:0000256" key="2">
    <source>
        <dbReference type="ARBA" id="ARBA00023136"/>
    </source>
</evidence>
<evidence type="ECO:0000313" key="5">
    <source>
        <dbReference type="EMBL" id="QEY65872.1"/>
    </source>
</evidence>
<dbReference type="PROSITE" id="PS51257">
    <property type="entry name" value="PROKAR_LIPOPROTEIN"/>
    <property type="match status" value="1"/>
</dbReference>
<dbReference type="InterPro" id="IPR007450">
    <property type="entry name" value="BamE_dom"/>
</dbReference>
<dbReference type="KEGG" id="plal:FXN65_25115"/>
<reference evidence="5 6" key="1">
    <citation type="submission" date="2019-08" db="EMBL/GenBank/DDBJ databases">
        <title>Whole-genome Sequencing of e-waste polymer degrading bacterium Pseudomonas sp. strain PE08.</title>
        <authorList>
            <person name="Kirdat K."/>
            <person name="Debbarma P."/>
            <person name="Narawade N."/>
            <person name="Suyal D."/>
            <person name="Thorat V."/>
            <person name="Shouche Y."/>
            <person name="Goel R."/>
            <person name="Yadav A."/>
        </authorList>
    </citation>
    <scope>NUCLEOTIDE SEQUENCE [LARGE SCALE GENOMIC DNA]</scope>
    <source>
        <strain evidence="5 6">PE08</strain>
    </source>
</reference>
<evidence type="ECO:0000256" key="1">
    <source>
        <dbReference type="ARBA" id="ARBA00022729"/>
    </source>
</evidence>
<name>A0A5J6QVV1_9GAMM</name>
<feature type="signal peptide" evidence="3">
    <location>
        <begin position="1"/>
        <end position="19"/>
    </location>
</feature>
<evidence type="ECO:0000259" key="4">
    <source>
        <dbReference type="Pfam" id="PF04355"/>
    </source>
</evidence>
<dbReference type="RefSeq" id="WP_151138959.1">
    <property type="nucleotide sequence ID" value="NZ_CP043311.1"/>
</dbReference>
<dbReference type="EMBL" id="CP043311">
    <property type="protein sequence ID" value="QEY65872.1"/>
    <property type="molecule type" value="Genomic_DNA"/>
</dbReference>
<gene>
    <name evidence="5" type="primary">osmE</name>
    <name evidence="5" type="ORF">FXN65_25115</name>
</gene>
<organism evidence="5 6">
    <name type="scientific">Metapseudomonas lalkuanensis</name>
    <dbReference type="NCBI Taxonomy" id="2604832"/>
    <lineage>
        <taxon>Bacteria</taxon>
        <taxon>Pseudomonadati</taxon>
        <taxon>Pseudomonadota</taxon>
        <taxon>Gammaproteobacteria</taxon>
        <taxon>Pseudomonadales</taxon>
        <taxon>Pseudomonadaceae</taxon>
        <taxon>Metapseudomonas</taxon>
    </lineage>
</organism>
<feature type="domain" description="Outer membrane protein assembly factor BamE" evidence="4">
    <location>
        <begin position="30"/>
        <end position="96"/>
    </location>
</feature>
<keyword evidence="6" id="KW-1185">Reference proteome</keyword>
<dbReference type="AlphaFoldDB" id="A0A5J6QVV1"/>
<dbReference type="Pfam" id="PF04355">
    <property type="entry name" value="BamE"/>
    <property type="match status" value="1"/>
</dbReference>
<evidence type="ECO:0000313" key="6">
    <source>
        <dbReference type="Proteomes" id="UP000327179"/>
    </source>
</evidence>
<dbReference type="GO" id="GO:0019867">
    <property type="term" value="C:outer membrane"/>
    <property type="evidence" value="ECO:0007669"/>
    <property type="project" value="InterPro"/>
</dbReference>
<feature type="chain" id="PRO_5023821284" evidence="3">
    <location>
        <begin position="20"/>
        <end position="112"/>
    </location>
</feature>
<dbReference type="Gene3D" id="3.30.1450.10">
    <property type="match status" value="1"/>
</dbReference>
<dbReference type="Proteomes" id="UP000327179">
    <property type="component" value="Chromosome"/>
</dbReference>
<keyword evidence="5" id="KW-0449">Lipoprotein</keyword>
<protein>
    <submittedName>
        <fullName evidence="5">Osmotically-inducible lipoprotein OsmE</fullName>
    </submittedName>
</protein>
<sequence>MYKQALVMACALASTAGCASKIENPTDYITFRNQPLVADVEPGMSRQQVLLIGGRPSSVVQRSVHPGSCNNYILNEEGHQQPYHISFDSSGRVRHKGFMTCGQREQAERDQL</sequence>